<sequence>MRGKRSESLLDQTGFSSRSWGNTRPWGRSSEPLRLTEDGPSAIYRRGQCRRGSVPVVKLRDSGLVFRILRQTQRPHTPSHSTLFSLPGFDDASSSMGGTACCRDGRCCGCCSLRAGALAIAILNLLVSIVGVVLVIYFSSRGGSVQWVRLAIHVIQLIFNCLLIHGIRKVGLREGKKSENMDE</sequence>
<evidence type="ECO:0000313" key="3">
    <source>
        <dbReference type="EMBL" id="ROT68667.1"/>
    </source>
</evidence>
<protein>
    <submittedName>
        <fullName evidence="3">Uncharacterized protein</fullName>
    </submittedName>
</protein>
<feature type="transmembrane region" description="Helical" evidence="2">
    <location>
        <begin position="115"/>
        <end position="138"/>
    </location>
</feature>
<organism evidence="3 4">
    <name type="scientific">Penaeus vannamei</name>
    <name type="common">Whiteleg shrimp</name>
    <name type="synonym">Litopenaeus vannamei</name>
    <dbReference type="NCBI Taxonomy" id="6689"/>
    <lineage>
        <taxon>Eukaryota</taxon>
        <taxon>Metazoa</taxon>
        <taxon>Ecdysozoa</taxon>
        <taxon>Arthropoda</taxon>
        <taxon>Crustacea</taxon>
        <taxon>Multicrustacea</taxon>
        <taxon>Malacostraca</taxon>
        <taxon>Eumalacostraca</taxon>
        <taxon>Eucarida</taxon>
        <taxon>Decapoda</taxon>
        <taxon>Dendrobranchiata</taxon>
        <taxon>Penaeoidea</taxon>
        <taxon>Penaeidae</taxon>
        <taxon>Penaeus</taxon>
    </lineage>
</organism>
<keyword evidence="4" id="KW-1185">Reference proteome</keyword>
<feature type="transmembrane region" description="Helical" evidence="2">
    <location>
        <begin position="150"/>
        <end position="167"/>
    </location>
</feature>
<name>A0A3R7LZD0_PENVA</name>
<proteinExistence type="predicted"/>
<accession>A0A3R7LZD0</accession>
<dbReference type="AlphaFoldDB" id="A0A3R7LZD0"/>
<comment type="caution">
    <text evidence="3">The sequence shown here is derived from an EMBL/GenBank/DDBJ whole genome shotgun (WGS) entry which is preliminary data.</text>
</comment>
<evidence type="ECO:0000256" key="1">
    <source>
        <dbReference type="SAM" id="MobiDB-lite"/>
    </source>
</evidence>
<dbReference type="Proteomes" id="UP000283509">
    <property type="component" value="Unassembled WGS sequence"/>
</dbReference>
<gene>
    <name evidence="3" type="ORF">C7M84_013172</name>
</gene>
<reference evidence="3 4" key="2">
    <citation type="submission" date="2019-01" db="EMBL/GenBank/DDBJ databases">
        <title>The decoding of complex shrimp genome reveals the adaptation for benthos swimmer, frequently molting mechanism and breeding impact on genome.</title>
        <authorList>
            <person name="Sun Y."/>
            <person name="Gao Y."/>
            <person name="Yu Y."/>
        </authorList>
    </citation>
    <scope>NUCLEOTIDE SEQUENCE [LARGE SCALE GENOMIC DNA]</scope>
    <source>
        <tissue evidence="3">Muscle</tissue>
    </source>
</reference>
<keyword evidence="2" id="KW-0472">Membrane</keyword>
<feature type="region of interest" description="Disordered" evidence="1">
    <location>
        <begin position="1"/>
        <end position="34"/>
    </location>
</feature>
<evidence type="ECO:0000256" key="2">
    <source>
        <dbReference type="SAM" id="Phobius"/>
    </source>
</evidence>
<dbReference type="EMBL" id="QCYY01002647">
    <property type="protein sequence ID" value="ROT68667.1"/>
    <property type="molecule type" value="Genomic_DNA"/>
</dbReference>
<reference evidence="3 4" key="1">
    <citation type="submission" date="2018-04" db="EMBL/GenBank/DDBJ databases">
        <authorList>
            <person name="Zhang X."/>
            <person name="Yuan J."/>
            <person name="Li F."/>
            <person name="Xiang J."/>
        </authorList>
    </citation>
    <scope>NUCLEOTIDE SEQUENCE [LARGE SCALE GENOMIC DNA]</scope>
    <source>
        <tissue evidence="3">Muscle</tissue>
    </source>
</reference>
<keyword evidence="2" id="KW-0812">Transmembrane</keyword>
<keyword evidence="2" id="KW-1133">Transmembrane helix</keyword>
<feature type="compositionally biased region" description="Polar residues" evidence="1">
    <location>
        <begin position="9"/>
        <end position="22"/>
    </location>
</feature>
<evidence type="ECO:0000313" key="4">
    <source>
        <dbReference type="Proteomes" id="UP000283509"/>
    </source>
</evidence>